<gene>
    <name evidence="3" type="ORF">SAMN05216404_101146</name>
</gene>
<evidence type="ECO:0000313" key="4">
    <source>
        <dbReference type="Proteomes" id="UP000183898"/>
    </source>
</evidence>
<dbReference type="RefSeq" id="WP_074743686.1">
    <property type="nucleotide sequence ID" value="NZ_FOCT01000001.1"/>
</dbReference>
<organism evidence="3 4">
    <name type="scientific">Nitrosospira multiformis</name>
    <dbReference type="NCBI Taxonomy" id="1231"/>
    <lineage>
        <taxon>Bacteria</taxon>
        <taxon>Pseudomonadati</taxon>
        <taxon>Pseudomonadota</taxon>
        <taxon>Betaproteobacteria</taxon>
        <taxon>Nitrosomonadales</taxon>
        <taxon>Nitrosomonadaceae</taxon>
        <taxon>Nitrosospira</taxon>
    </lineage>
</organism>
<dbReference type="EMBL" id="FOCT01000001">
    <property type="protein sequence ID" value="SEM78609.1"/>
    <property type="molecule type" value="Genomic_DNA"/>
</dbReference>
<dbReference type="Proteomes" id="UP000183898">
    <property type="component" value="Unassembled WGS sequence"/>
</dbReference>
<dbReference type="Pfam" id="PF01464">
    <property type="entry name" value="SLT"/>
    <property type="match status" value="1"/>
</dbReference>
<dbReference type="CDD" id="cd00254">
    <property type="entry name" value="LT-like"/>
    <property type="match status" value="1"/>
</dbReference>
<name>A0A1H8B8A2_9PROT</name>
<accession>A0A1H8B8A2</accession>
<dbReference type="SUPFAM" id="SSF53955">
    <property type="entry name" value="Lysozyme-like"/>
    <property type="match status" value="1"/>
</dbReference>
<proteinExistence type="inferred from homology"/>
<sequence>MENWVDDLNGRGGKYKPLLEAAEKRYGIPSGMLARLAWQESRFREDIVSGRTVSSAGAMGIMQIMTRWHPGVDPLNPAEAIDYAGQFLARLYKKFGTWELALKAYNWGEGNLAKWLRGEKLEPLETRLYSAQILSDLGMA</sequence>
<protein>
    <submittedName>
        <fullName evidence="3">Transglycosylase SLT domain-containing protein</fullName>
    </submittedName>
</protein>
<dbReference type="PANTHER" id="PTHR37423:SF2">
    <property type="entry name" value="MEMBRANE-BOUND LYTIC MUREIN TRANSGLYCOSYLASE C"/>
    <property type="match status" value="1"/>
</dbReference>
<evidence type="ECO:0000256" key="1">
    <source>
        <dbReference type="ARBA" id="ARBA00007734"/>
    </source>
</evidence>
<dbReference type="AlphaFoldDB" id="A0A1H8B8A2"/>
<evidence type="ECO:0000259" key="2">
    <source>
        <dbReference type="Pfam" id="PF01464"/>
    </source>
</evidence>
<feature type="domain" description="Transglycosylase SLT" evidence="2">
    <location>
        <begin position="19"/>
        <end position="120"/>
    </location>
</feature>
<dbReference type="InterPro" id="IPR023346">
    <property type="entry name" value="Lysozyme-like_dom_sf"/>
</dbReference>
<dbReference type="InterPro" id="IPR008258">
    <property type="entry name" value="Transglycosylase_SLT_dom_1"/>
</dbReference>
<evidence type="ECO:0000313" key="3">
    <source>
        <dbReference type="EMBL" id="SEM78609.1"/>
    </source>
</evidence>
<dbReference type="PANTHER" id="PTHR37423">
    <property type="entry name" value="SOLUBLE LYTIC MUREIN TRANSGLYCOSYLASE-RELATED"/>
    <property type="match status" value="1"/>
</dbReference>
<dbReference type="Gene3D" id="1.10.530.10">
    <property type="match status" value="1"/>
</dbReference>
<reference evidence="3 4" key="1">
    <citation type="submission" date="2016-10" db="EMBL/GenBank/DDBJ databases">
        <authorList>
            <person name="de Groot N.N."/>
        </authorList>
    </citation>
    <scope>NUCLEOTIDE SEQUENCE [LARGE SCALE GENOMIC DNA]</scope>
    <source>
        <strain evidence="3 4">Nl18</strain>
    </source>
</reference>
<comment type="similarity">
    <text evidence="1">Belongs to the transglycosylase Slt family.</text>
</comment>